<name>A0A9X2E563_9NOCA</name>
<dbReference type="RefSeq" id="WP_251911996.1">
    <property type="nucleotide sequence ID" value="NZ_JAMRXG010000005.1"/>
</dbReference>
<dbReference type="AlphaFoldDB" id="A0A9X2E563"/>
<evidence type="ECO:0000313" key="2">
    <source>
        <dbReference type="EMBL" id="MCM6774434.1"/>
    </source>
</evidence>
<sequence>MSRPKPVWETLSVQQWRERLLQRIHDLAAEHTRVTRTGYDESDPDAELNWRSHLDVLAAQRELTEQTALSAGTPPYLIEWARLRGSSRQQLPGSAEADLPASSGAADTRRDFLVERIRIEWLELRTMALLNAARNLRITDGRYAFGADPVAMGAVERNLSVRWRRLAVLAGAVGLSEQEGHVIWTEGGVEDMRRLAVATVEVLGHDLALEAAWKGIVRNAVPEIPIEVPVDLRTGKPVGVIRALPPTVEELEAHATAALIIAEPAHKAQDLGNDRDRLTEIAVEVALPPGTDRRWTHDPDADPPAPPVTPEIGAEPD</sequence>
<keyword evidence="3" id="KW-1185">Reference proteome</keyword>
<feature type="compositionally biased region" description="Basic and acidic residues" evidence="1">
    <location>
        <begin position="291"/>
        <end position="300"/>
    </location>
</feature>
<feature type="region of interest" description="Disordered" evidence="1">
    <location>
        <begin position="285"/>
        <end position="317"/>
    </location>
</feature>
<gene>
    <name evidence="2" type="ORF">NDR86_13215</name>
</gene>
<evidence type="ECO:0000256" key="1">
    <source>
        <dbReference type="SAM" id="MobiDB-lite"/>
    </source>
</evidence>
<protein>
    <submittedName>
        <fullName evidence="2">Uncharacterized protein</fullName>
    </submittedName>
</protein>
<accession>A0A9X2E563</accession>
<evidence type="ECO:0000313" key="3">
    <source>
        <dbReference type="Proteomes" id="UP001139157"/>
    </source>
</evidence>
<comment type="caution">
    <text evidence="2">The sequence shown here is derived from an EMBL/GenBank/DDBJ whole genome shotgun (WGS) entry which is preliminary data.</text>
</comment>
<reference evidence="2" key="1">
    <citation type="submission" date="2022-06" db="EMBL/GenBank/DDBJ databases">
        <title>Novel species in genus nocardia.</title>
        <authorList>
            <person name="Li F."/>
        </authorList>
    </citation>
    <scope>NUCLEOTIDE SEQUENCE</scope>
    <source>
        <strain evidence="2">CDC141</strain>
    </source>
</reference>
<organism evidence="2 3">
    <name type="scientific">Nocardia pulmonis</name>
    <dbReference type="NCBI Taxonomy" id="2951408"/>
    <lineage>
        <taxon>Bacteria</taxon>
        <taxon>Bacillati</taxon>
        <taxon>Actinomycetota</taxon>
        <taxon>Actinomycetes</taxon>
        <taxon>Mycobacteriales</taxon>
        <taxon>Nocardiaceae</taxon>
        <taxon>Nocardia</taxon>
    </lineage>
</organism>
<proteinExistence type="predicted"/>
<dbReference type="EMBL" id="JAMRXG010000005">
    <property type="protein sequence ID" value="MCM6774434.1"/>
    <property type="molecule type" value="Genomic_DNA"/>
</dbReference>
<dbReference type="Proteomes" id="UP001139157">
    <property type="component" value="Unassembled WGS sequence"/>
</dbReference>